<feature type="compositionally biased region" description="Polar residues" evidence="1">
    <location>
        <begin position="146"/>
        <end position="156"/>
    </location>
</feature>
<evidence type="ECO:0000256" key="1">
    <source>
        <dbReference type="SAM" id="MobiDB-lite"/>
    </source>
</evidence>
<evidence type="ECO:0000259" key="2">
    <source>
        <dbReference type="PROSITE" id="PS50106"/>
    </source>
</evidence>
<feature type="domain" description="PDZ" evidence="2">
    <location>
        <begin position="661"/>
        <end position="748"/>
    </location>
</feature>
<proteinExistence type="predicted"/>
<dbReference type="PROSITE" id="PS50106">
    <property type="entry name" value="PDZ"/>
    <property type="match status" value="1"/>
</dbReference>
<feature type="compositionally biased region" description="Basic and acidic residues" evidence="1">
    <location>
        <begin position="56"/>
        <end position="67"/>
    </location>
</feature>
<dbReference type="InterPro" id="IPR036034">
    <property type="entry name" value="PDZ_sf"/>
</dbReference>
<dbReference type="SUPFAM" id="SSF50156">
    <property type="entry name" value="PDZ domain-like"/>
    <property type="match status" value="1"/>
</dbReference>
<feature type="compositionally biased region" description="Polar residues" evidence="1">
    <location>
        <begin position="164"/>
        <end position="178"/>
    </location>
</feature>
<feature type="compositionally biased region" description="Basic residues" evidence="1">
    <location>
        <begin position="271"/>
        <end position="281"/>
    </location>
</feature>
<feature type="compositionally biased region" description="Basic residues" evidence="1">
    <location>
        <begin position="444"/>
        <end position="456"/>
    </location>
</feature>
<feature type="compositionally biased region" description="Basic residues" evidence="1">
    <location>
        <begin position="225"/>
        <end position="234"/>
    </location>
</feature>
<dbReference type="Gene3D" id="2.30.42.10">
    <property type="match status" value="1"/>
</dbReference>
<feature type="compositionally biased region" description="Basic and acidic residues" evidence="1">
    <location>
        <begin position="320"/>
        <end position="330"/>
    </location>
</feature>
<feature type="region of interest" description="Disordered" evidence="1">
    <location>
        <begin position="265"/>
        <end position="330"/>
    </location>
</feature>
<feature type="region of interest" description="Disordered" evidence="1">
    <location>
        <begin position="200"/>
        <end position="236"/>
    </location>
</feature>
<name>A0A7S4AN01_9STRA</name>
<feature type="compositionally biased region" description="Basic and acidic residues" evidence="1">
    <location>
        <begin position="200"/>
        <end position="211"/>
    </location>
</feature>
<gene>
    <name evidence="3" type="ORF">PAUS00366_LOCUS13534</name>
</gene>
<dbReference type="EMBL" id="HBIX01019013">
    <property type="protein sequence ID" value="CAE0720780.1"/>
    <property type="molecule type" value="Transcribed_RNA"/>
</dbReference>
<dbReference type="AlphaFoldDB" id="A0A7S4AN01"/>
<dbReference type="Pfam" id="PF00595">
    <property type="entry name" value="PDZ"/>
    <property type="match status" value="1"/>
</dbReference>
<feature type="compositionally biased region" description="Polar residues" evidence="1">
    <location>
        <begin position="477"/>
        <end position="494"/>
    </location>
</feature>
<evidence type="ECO:0000313" key="3">
    <source>
        <dbReference type="EMBL" id="CAE0720780.1"/>
    </source>
</evidence>
<dbReference type="InterPro" id="IPR001478">
    <property type="entry name" value="PDZ"/>
</dbReference>
<dbReference type="SMART" id="SM00228">
    <property type="entry name" value="PDZ"/>
    <property type="match status" value="1"/>
</dbReference>
<reference evidence="3" key="1">
    <citation type="submission" date="2021-01" db="EMBL/GenBank/DDBJ databases">
        <authorList>
            <person name="Corre E."/>
            <person name="Pelletier E."/>
            <person name="Niang G."/>
            <person name="Scheremetjew M."/>
            <person name="Finn R."/>
            <person name="Kale V."/>
            <person name="Holt S."/>
            <person name="Cochrane G."/>
            <person name="Meng A."/>
            <person name="Brown T."/>
            <person name="Cohen L."/>
        </authorList>
    </citation>
    <scope>NUCLEOTIDE SEQUENCE</scope>
    <source>
        <strain evidence="3">10249 10 AB</strain>
    </source>
</reference>
<feature type="region of interest" description="Disordered" evidence="1">
    <location>
        <begin position="139"/>
        <end position="183"/>
    </location>
</feature>
<feature type="region of interest" description="Disordered" evidence="1">
    <location>
        <begin position="444"/>
        <end position="496"/>
    </location>
</feature>
<organism evidence="3">
    <name type="scientific">Pseudo-nitzschia australis</name>
    <dbReference type="NCBI Taxonomy" id="44445"/>
    <lineage>
        <taxon>Eukaryota</taxon>
        <taxon>Sar</taxon>
        <taxon>Stramenopiles</taxon>
        <taxon>Ochrophyta</taxon>
        <taxon>Bacillariophyta</taxon>
        <taxon>Bacillariophyceae</taxon>
        <taxon>Bacillariophycidae</taxon>
        <taxon>Bacillariales</taxon>
        <taxon>Bacillariaceae</taxon>
        <taxon>Pseudo-nitzschia</taxon>
    </lineage>
</organism>
<feature type="compositionally biased region" description="Low complexity" evidence="1">
    <location>
        <begin position="465"/>
        <end position="476"/>
    </location>
</feature>
<accession>A0A7S4AN01</accession>
<dbReference type="CDD" id="cd00136">
    <property type="entry name" value="PDZ_canonical"/>
    <property type="match status" value="1"/>
</dbReference>
<feature type="region of interest" description="Disordered" evidence="1">
    <location>
        <begin position="50"/>
        <end position="74"/>
    </location>
</feature>
<protein>
    <recommendedName>
        <fullName evidence="2">PDZ domain-containing protein</fullName>
    </recommendedName>
</protein>
<feature type="region of interest" description="Disordered" evidence="1">
    <location>
        <begin position="771"/>
        <end position="827"/>
    </location>
</feature>
<sequence>MDYYDEIEPYIPSTPSSLIKEPKDDVPFDQGNAVATAREIIAATVTELAGDTETDTYNRSRNQKESGIEDSTYSPLSRNFDSIWLSSPEHTPSRPGNIITYSKEGKTYLSTNGSEVDGSKKDDLDENWARFILPPPKFSDPYLDVSENQLESPSTANHRKQKDSSNIGNDEEVNTNTAGMHMKVRRDDDTTFSFEENELKTNFEQGGDRTKSHQGRSKHVEVAHKIRRRSRQRRERQILAETTCTDDEISTENYGAATALHSTSLQQRAHQAWKSRQRKNSSMRSKHDNDSRPNKGSHVSFGASNTIYRFEPNGPHQHQYRNEDKEDMSMDRSLNSEYTKTLESEVEDMIKDILFIGNPNKNKPGRRKYRYKPDVRRKMKKKGIGSTTRNTGARVAGNGRLDVLHETNAEIAEDVASSASDSTLDVKKKHHDAINDLRFSKSKKIPTSRSKHRSRRMNALDDKSSVGSTLSRVSSVDSNTVETFQSEKNTTDDPMNTILGLVEGGMSIMSSAIGYALENYTKNEDQGNSIDENKQIPSDYDIFKSCGISIGDRKMMAEADTQTMTGVTDMSSKKRFAGYTDNANSVIVSKKVFGPTDTEGNFDSTSDAEEYDKRLIIENKNEVNRHIMELERSSELSMLALFAARSVHKLQGVEYDESSVVIDMHKEVKICPVTLKLPLGIIFLENDGGCFVTKVSPDGSAALSRIVEVGDQLASINGISSIKMKVDDICDVVRNSSNPTEIKLIFLRYIGPFRPITDNLNLENKANEINTCHPTDDKSNSSRNMKAIKSENKKPTKKKANFRLFGRSKNNNTKIDEKGTRGKSNIK</sequence>